<dbReference type="PANTHER" id="PTHR24198:SF165">
    <property type="entry name" value="ANKYRIN REPEAT-CONTAINING PROTEIN-RELATED"/>
    <property type="match status" value="1"/>
</dbReference>
<evidence type="ECO:0000256" key="2">
    <source>
        <dbReference type="ARBA" id="ARBA00023043"/>
    </source>
</evidence>
<keyword evidence="1" id="KW-0677">Repeat</keyword>
<dbReference type="EMBL" id="JBFXLU010000004">
    <property type="protein sequence ID" value="KAL2857349.1"/>
    <property type="molecule type" value="Genomic_DNA"/>
</dbReference>
<sequence>MAQLLNLPNEVLLLVAEKGETQHDISSFAQSNRRLYDLVHPYLCAENVRHHNSSAVIWAVNNGQTRLLTQLREGGADLCTFEPKQKGLGHGSVCPGTPQNPLLLAAQGSRIEVFKLLLSWPVPRSLLHVAFHWSIRQVNTELVEMMIRNGVSLEPDGANGSSALGVAVGKGSIPIITRLLEAGARIHPEEIPRLFLIALRTLPIFQLLLESGNIPIDDEPLFHAAADNNIPGLQLLIDYGFNIEVYGNHSLFYAVEQGSADAVRLLIDKGANPHLPCQKSVKPDRADLTLSKRMKYREAISLLSPFSFEAISGKESIDDFTLRRELELLNIYPETNVNYPMPFVFKSHN</sequence>
<proteinExistence type="predicted"/>
<organism evidence="4 5">
    <name type="scientific">Aspergillus pseudoustus</name>
    <dbReference type="NCBI Taxonomy" id="1810923"/>
    <lineage>
        <taxon>Eukaryota</taxon>
        <taxon>Fungi</taxon>
        <taxon>Dikarya</taxon>
        <taxon>Ascomycota</taxon>
        <taxon>Pezizomycotina</taxon>
        <taxon>Eurotiomycetes</taxon>
        <taxon>Eurotiomycetidae</taxon>
        <taxon>Eurotiales</taxon>
        <taxon>Aspergillaceae</taxon>
        <taxon>Aspergillus</taxon>
        <taxon>Aspergillus subgen. Nidulantes</taxon>
    </lineage>
</organism>
<name>A0ABR4KYJ1_9EURO</name>
<feature type="repeat" description="ANK" evidence="3">
    <location>
        <begin position="246"/>
        <end position="278"/>
    </location>
</feature>
<dbReference type="Gene3D" id="1.25.40.20">
    <property type="entry name" value="Ankyrin repeat-containing domain"/>
    <property type="match status" value="1"/>
</dbReference>
<evidence type="ECO:0000256" key="1">
    <source>
        <dbReference type="ARBA" id="ARBA00022737"/>
    </source>
</evidence>
<keyword evidence="2 3" id="KW-0040">ANK repeat</keyword>
<dbReference type="PROSITE" id="PS50297">
    <property type="entry name" value="ANK_REP_REGION"/>
    <property type="match status" value="2"/>
</dbReference>
<gene>
    <name evidence="4" type="ORF">BJY01DRAFT_242421</name>
</gene>
<dbReference type="Proteomes" id="UP001610446">
    <property type="component" value="Unassembled WGS sequence"/>
</dbReference>
<dbReference type="InterPro" id="IPR002110">
    <property type="entry name" value="Ankyrin_rpt"/>
</dbReference>
<dbReference type="Pfam" id="PF12796">
    <property type="entry name" value="Ank_2"/>
    <property type="match status" value="1"/>
</dbReference>
<dbReference type="InterPro" id="IPR036770">
    <property type="entry name" value="Ankyrin_rpt-contain_sf"/>
</dbReference>
<reference evidence="4 5" key="1">
    <citation type="submission" date="2024-07" db="EMBL/GenBank/DDBJ databases">
        <title>Section-level genome sequencing and comparative genomics of Aspergillus sections Usti and Cavernicolus.</title>
        <authorList>
            <consortium name="Lawrence Berkeley National Laboratory"/>
            <person name="Nybo J.L."/>
            <person name="Vesth T.C."/>
            <person name="Theobald S."/>
            <person name="Frisvad J.C."/>
            <person name="Larsen T.O."/>
            <person name="Kjaerboelling I."/>
            <person name="Rothschild-Mancinelli K."/>
            <person name="Lyhne E.K."/>
            <person name="Kogle M.E."/>
            <person name="Barry K."/>
            <person name="Clum A."/>
            <person name="Na H."/>
            <person name="Ledsgaard L."/>
            <person name="Lin J."/>
            <person name="Lipzen A."/>
            <person name="Kuo A."/>
            <person name="Riley R."/>
            <person name="Mondo S."/>
            <person name="Labutti K."/>
            <person name="Haridas S."/>
            <person name="Pangalinan J."/>
            <person name="Salamov A.A."/>
            <person name="Simmons B.A."/>
            <person name="Magnuson J.K."/>
            <person name="Chen J."/>
            <person name="Drula E."/>
            <person name="Henrissat B."/>
            <person name="Wiebenga A."/>
            <person name="Lubbers R.J."/>
            <person name="Gomes A.C."/>
            <person name="Makela M.R."/>
            <person name="Stajich J."/>
            <person name="Grigoriev I.V."/>
            <person name="Mortensen U.H."/>
            <person name="De Vries R.P."/>
            <person name="Baker S.E."/>
            <person name="Andersen M.R."/>
        </authorList>
    </citation>
    <scope>NUCLEOTIDE SEQUENCE [LARGE SCALE GENOMIC DNA]</scope>
    <source>
        <strain evidence="4 5">CBS 123904</strain>
    </source>
</reference>
<evidence type="ECO:0000256" key="3">
    <source>
        <dbReference type="PROSITE-ProRule" id="PRU00023"/>
    </source>
</evidence>
<keyword evidence="5" id="KW-1185">Reference proteome</keyword>
<dbReference type="SUPFAM" id="SSF48403">
    <property type="entry name" value="Ankyrin repeat"/>
    <property type="match status" value="1"/>
</dbReference>
<evidence type="ECO:0000313" key="5">
    <source>
        <dbReference type="Proteomes" id="UP001610446"/>
    </source>
</evidence>
<protein>
    <submittedName>
        <fullName evidence="4">Ankyrin repeat-containing domain protein</fullName>
    </submittedName>
</protein>
<comment type="caution">
    <text evidence="4">The sequence shown here is derived from an EMBL/GenBank/DDBJ whole genome shotgun (WGS) entry which is preliminary data.</text>
</comment>
<dbReference type="SMART" id="SM00248">
    <property type="entry name" value="ANK"/>
    <property type="match status" value="5"/>
</dbReference>
<evidence type="ECO:0000313" key="4">
    <source>
        <dbReference type="EMBL" id="KAL2857349.1"/>
    </source>
</evidence>
<accession>A0ABR4KYJ1</accession>
<feature type="repeat" description="ANK" evidence="3">
    <location>
        <begin position="159"/>
        <end position="191"/>
    </location>
</feature>
<dbReference type="PANTHER" id="PTHR24198">
    <property type="entry name" value="ANKYRIN REPEAT AND PROTEIN KINASE DOMAIN-CONTAINING PROTEIN"/>
    <property type="match status" value="1"/>
</dbReference>
<dbReference type="PROSITE" id="PS50088">
    <property type="entry name" value="ANK_REPEAT"/>
    <property type="match status" value="2"/>
</dbReference>